<dbReference type="SUPFAM" id="SSF81296">
    <property type="entry name" value="E set domains"/>
    <property type="match status" value="1"/>
</dbReference>
<proteinExistence type="predicted"/>
<dbReference type="RefSeq" id="WP_211549373.1">
    <property type="nucleotide sequence ID" value="NZ_JAGTUF010000011.1"/>
</dbReference>
<dbReference type="NCBIfam" id="TIGR04490">
    <property type="entry name" value="SoxZ_true"/>
    <property type="match status" value="1"/>
</dbReference>
<dbReference type="InterPro" id="IPR013783">
    <property type="entry name" value="Ig-like_fold"/>
</dbReference>
<feature type="domain" description="Sulphur oxidation protein SoxZ" evidence="1">
    <location>
        <begin position="11"/>
        <end position="101"/>
    </location>
</feature>
<name>A0ABS5IFI9_9PROT</name>
<keyword evidence="3" id="KW-1185">Reference proteome</keyword>
<dbReference type="Pfam" id="PF08770">
    <property type="entry name" value="SoxZ"/>
    <property type="match status" value="1"/>
</dbReference>
<comment type="caution">
    <text evidence="2">The sequence shown here is derived from an EMBL/GenBank/DDBJ whole genome shotgun (WGS) entry which is preliminary data.</text>
</comment>
<evidence type="ECO:0000259" key="1">
    <source>
        <dbReference type="Pfam" id="PF08770"/>
    </source>
</evidence>
<dbReference type="InterPro" id="IPR014756">
    <property type="entry name" value="Ig_E-set"/>
</dbReference>
<gene>
    <name evidence="2" type="primary">soxZ</name>
    <name evidence="2" type="ORF">KEC16_12485</name>
</gene>
<dbReference type="EMBL" id="JAGTUF010000011">
    <property type="protein sequence ID" value="MBR9972533.1"/>
    <property type="molecule type" value="Genomic_DNA"/>
</dbReference>
<protein>
    <submittedName>
        <fullName evidence="2">Thiosulfate oxidation carrier complex protein SoxZ</fullName>
    </submittedName>
</protein>
<dbReference type="Gene3D" id="2.60.40.10">
    <property type="entry name" value="Immunoglobulins"/>
    <property type="match status" value="1"/>
</dbReference>
<reference evidence="2 3" key="1">
    <citation type="submission" date="2021-04" db="EMBL/GenBank/DDBJ databases">
        <title>Magnetospirillum sulfuroxidans sp. nov., a facultative chemolithoautotrophic sulfur-oxidizing alphaproteobacterium isolated from freshwater sediment and proposals for Paramagetospirillum gen. nov., and Magnetospirillaceae fam. nov.</title>
        <authorList>
            <person name="Koziaeva V."/>
            <person name="Geelhoed J.S."/>
            <person name="Sorokin D.Y."/>
            <person name="Grouzdev D.S."/>
        </authorList>
    </citation>
    <scope>NUCLEOTIDE SEQUENCE [LARGE SCALE GENOMIC DNA]</scope>
    <source>
        <strain evidence="2 3">J10</strain>
    </source>
</reference>
<dbReference type="Proteomes" id="UP000680714">
    <property type="component" value="Unassembled WGS sequence"/>
</dbReference>
<evidence type="ECO:0000313" key="3">
    <source>
        <dbReference type="Proteomes" id="UP000680714"/>
    </source>
</evidence>
<sequence length="108" mass="11894">MTTPTIKTRIPAKAKKGEIIEIKAQITHDMETGQRKDANGMALSRRIINKFVCTWNGQAVISADWHTAMSANPFVSFFAVAEASGPLKLAFHDDNGEIYESVTEVVVE</sequence>
<organism evidence="2 3">
    <name type="scientific">Magnetospirillum sulfuroxidans</name>
    <dbReference type="NCBI Taxonomy" id="611300"/>
    <lineage>
        <taxon>Bacteria</taxon>
        <taxon>Pseudomonadati</taxon>
        <taxon>Pseudomonadota</taxon>
        <taxon>Alphaproteobacteria</taxon>
        <taxon>Rhodospirillales</taxon>
        <taxon>Rhodospirillaceae</taxon>
        <taxon>Magnetospirillum</taxon>
    </lineage>
</organism>
<dbReference type="InterPro" id="IPR014880">
    <property type="entry name" value="SoxZ_dom"/>
</dbReference>
<accession>A0ABS5IFI9</accession>
<dbReference type="InterPro" id="IPR030995">
    <property type="entry name" value="SoxZ"/>
</dbReference>
<evidence type="ECO:0000313" key="2">
    <source>
        <dbReference type="EMBL" id="MBR9972533.1"/>
    </source>
</evidence>